<dbReference type="PROSITE" id="PS50209">
    <property type="entry name" value="CARD"/>
    <property type="match status" value="1"/>
</dbReference>
<dbReference type="AlphaFoldDB" id="A0AAE1DHL4"/>
<protein>
    <recommendedName>
        <fullName evidence="1">CARD domain-containing protein</fullName>
    </recommendedName>
</protein>
<dbReference type="Proteomes" id="UP001283361">
    <property type="component" value="Unassembled WGS sequence"/>
</dbReference>
<dbReference type="SUPFAM" id="SSF47986">
    <property type="entry name" value="DEATH domain"/>
    <property type="match status" value="1"/>
</dbReference>
<accession>A0AAE1DHL4</accession>
<dbReference type="CDD" id="cd01671">
    <property type="entry name" value="CARD"/>
    <property type="match status" value="1"/>
</dbReference>
<dbReference type="PANTHER" id="PTHR46575:SF1">
    <property type="entry name" value="AMYLOID PROTEIN-BINDING PROTEIN 2"/>
    <property type="match status" value="1"/>
</dbReference>
<dbReference type="Gene3D" id="1.10.533.10">
    <property type="entry name" value="Death Domain, Fas"/>
    <property type="match status" value="1"/>
</dbReference>
<reference evidence="2" key="1">
    <citation type="journal article" date="2023" name="G3 (Bethesda)">
        <title>A reference genome for the long-term kleptoplast-retaining sea slug Elysia crispata morphotype clarki.</title>
        <authorList>
            <person name="Eastman K.E."/>
            <person name="Pendleton A.L."/>
            <person name="Shaikh M.A."/>
            <person name="Suttiyut T."/>
            <person name="Ogas R."/>
            <person name="Tomko P."/>
            <person name="Gavelis G."/>
            <person name="Widhalm J.R."/>
            <person name="Wisecaver J.H."/>
        </authorList>
    </citation>
    <scope>NUCLEOTIDE SEQUENCE</scope>
    <source>
        <strain evidence="2">ECLA1</strain>
    </source>
</reference>
<dbReference type="GO" id="GO:0042981">
    <property type="term" value="P:regulation of apoptotic process"/>
    <property type="evidence" value="ECO:0007669"/>
    <property type="project" value="InterPro"/>
</dbReference>
<gene>
    <name evidence="2" type="ORF">RRG08_002063</name>
</gene>
<name>A0AAE1DHL4_9GAST</name>
<dbReference type="InterPro" id="IPR011029">
    <property type="entry name" value="DEATH-like_dom_sf"/>
</dbReference>
<dbReference type="GO" id="GO:0031462">
    <property type="term" value="C:Cul2-RING ubiquitin ligase complex"/>
    <property type="evidence" value="ECO:0007669"/>
    <property type="project" value="TreeGrafter"/>
</dbReference>
<evidence type="ECO:0000259" key="1">
    <source>
        <dbReference type="PROSITE" id="PS50209"/>
    </source>
</evidence>
<dbReference type="GO" id="GO:1990756">
    <property type="term" value="F:ubiquitin-like ligase-substrate adaptor activity"/>
    <property type="evidence" value="ECO:0007669"/>
    <property type="project" value="TreeGrafter"/>
</dbReference>
<dbReference type="EMBL" id="JAWDGP010003778">
    <property type="protein sequence ID" value="KAK3771014.1"/>
    <property type="molecule type" value="Genomic_DNA"/>
</dbReference>
<dbReference type="Pfam" id="PF00619">
    <property type="entry name" value="CARD"/>
    <property type="match status" value="1"/>
</dbReference>
<dbReference type="InterPro" id="IPR011990">
    <property type="entry name" value="TPR-like_helical_dom_sf"/>
</dbReference>
<dbReference type="InterPro" id="IPR001315">
    <property type="entry name" value="CARD"/>
</dbReference>
<dbReference type="GO" id="GO:0043161">
    <property type="term" value="P:proteasome-mediated ubiquitin-dependent protein catabolic process"/>
    <property type="evidence" value="ECO:0007669"/>
    <property type="project" value="TreeGrafter"/>
</dbReference>
<dbReference type="Gene3D" id="1.25.40.10">
    <property type="entry name" value="Tetratricopeptide repeat domain"/>
    <property type="match status" value="2"/>
</dbReference>
<organism evidence="2 3">
    <name type="scientific">Elysia crispata</name>
    <name type="common">lettuce slug</name>
    <dbReference type="NCBI Taxonomy" id="231223"/>
    <lineage>
        <taxon>Eukaryota</taxon>
        <taxon>Metazoa</taxon>
        <taxon>Spiralia</taxon>
        <taxon>Lophotrochozoa</taxon>
        <taxon>Mollusca</taxon>
        <taxon>Gastropoda</taxon>
        <taxon>Heterobranchia</taxon>
        <taxon>Euthyneura</taxon>
        <taxon>Panpulmonata</taxon>
        <taxon>Sacoglossa</taxon>
        <taxon>Placobranchoidea</taxon>
        <taxon>Plakobranchidae</taxon>
        <taxon>Elysia</taxon>
    </lineage>
</organism>
<evidence type="ECO:0000313" key="2">
    <source>
        <dbReference type="EMBL" id="KAK3771014.1"/>
    </source>
</evidence>
<dbReference type="InterPro" id="IPR042476">
    <property type="entry name" value="APPBP2"/>
</dbReference>
<proteinExistence type="predicted"/>
<keyword evidence="3" id="KW-1185">Reference proteome</keyword>
<dbReference type="GO" id="GO:0006886">
    <property type="term" value="P:intracellular protein transport"/>
    <property type="evidence" value="ECO:0007669"/>
    <property type="project" value="InterPro"/>
</dbReference>
<dbReference type="SUPFAM" id="SSF48452">
    <property type="entry name" value="TPR-like"/>
    <property type="match status" value="1"/>
</dbReference>
<feature type="domain" description="CARD" evidence="1">
    <location>
        <begin position="36"/>
        <end position="106"/>
    </location>
</feature>
<comment type="caution">
    <text evidence="2">The sequence shown here is derived from an EMBL/GenBank/DDBJ whole genome shotgun (WGS) entry which is preliminary data.</text>
</comment>
<sequence length="844" mass="95364">MATSIRRNTFVLQDPTVLGPRIGPSTGKNKQNVMRLKVNKIALVQELRVEHVTGFLLQSGVITDKDLKKIDCGRTSQDKARILVDLLPTKSKDTEWYKHFREALQNPEASQETKRRYKLLVDFLDNTVIHRPTSQAGRFRDSLPPGRVIRGLEPLPGVDEKETSDFKHYQRLPDIGYMQEENSVKLTRRGSENTPGMDMDDGFSIISMDSNRNMTLVKGFLQQLLPTPDNFRSLIDIDPEHQERLKSSPNSADHLMVAKEDMALKNLRKLEVIATLAIRKQLPSGFELCMCDAVQDILNQQELHHLYLKHLMILKAADLNLVKDICMSYETVLQMLDSSSMTEIVTQVVQTGLKLASWLMTINHLDNADSVLTNTLTFLGRDSNLDAWLPRYQAYVKLMHCRNLACQPDRAQSAYFDAAQMQFQINMMSFGQEDILHEGAMHAETSHMLLEYGSIVSALGWARRALKEVDNEDPAAVVRTLSVAVNAYCAQWMVRKAEALAVFLVQYARSKFGERHPLYIDALLHFCQFNNEFKQDSAGLEVAKELLYAAKQTYGCESIQVASAHRALSKALMCTHKMETDDYYTHAMEAVRIARALLGQQAPSLHIYLHTLASALQWKALHCPKEVHDSTLRWAEAEAKQALSLVSATFGEISLKSAQMLLLLGQIYSKMNRLDAAERHMIQAVDYLKLCQPPSSHYLLLGMANLATFYKILLKPELAVPRYKYVVDHAESTGWYLKWIHMCYECLASLLTSLGQTRQADLVQVQLSHWLKANPHKAGGPKPVDLATLRQAEPPVTFAQFVDAADLWGAAVRKVRGLPQEGGTMALGDPKEKKYVRVVVNYVW</sequence>
<evidence type="ECO:0000313" key="3">
    <source>
        <dbReference type="Proteomes" id="UP001283361"/>
    </source>
</evidence>
<dbReference type="PANTHER" id="PTHR46575">
    <property type="entry name" value="AMYLOID PROTEIN-BINDING PROTEIN 2"/>
    <property type="match status" value="1"/>
</dbReference>